<keyword evidence="7 9" id="KW-0030">Aminoacyl-tRNA synthetase</keyword>
<evidence type="ECO:0000256" key="5">
    <source>
        <dbReference type="ARBA" id="ARBA00022840"/>
    </source>
</evidence>
<dbReference type="Proteomes" id="UP001642484">
    <property type="component" value="Unassembled WGS sequence"/>
</dbReference>
<protein>
    <recommendedName>
        <fullName evidence="2">tryptophan--tRNA ligase</fullName>
        <ecNumber evidence="2">6.1.1.2</ecNumber>
    </recommendedName>
    <alternativeName>
        <fullName evidence="8">Tryptophanyl-tRNA synthetase</fullName>
    </alternativeName>
</protein>
<evidence type="ECO:0000256" key="8">
    <source>
        <dbReference type="ARBA" id="ARBA00030268"/>
    </source>
</evidence>
<comment type="caution">
    <text evidence="11">The sequence shown here is derived from an EMBL/GenBank/DDBJ whole genome shotgun (WGS) entry which is preliminary data.</text>
</comment>
<comment type="similarity">
    <text evidence="1 9">Belongs to the class-I aminoacyl-tRNA synthetase family.</text>
</comment>
<feature type="region of interest" description="Disordered" evidence="10">
    <location>
        <begin position="1"/>
        <end position="21"/>
    </location>
</feature>
<dbReference type="InterPro" id="IPR001412">
    <property type="entry name" value="aa-tRNA-synth_I_CS"/>
</dbReference>
<evidence type="ECO:0000313" key="12">
    <source>
        <dbReference type="Proteomes" id="UP001642484"/>
    </source>
</evidence>
<dbReference type="SUPFAM" id="SSF52374">
    <property type="entry name" value="Nucleotidylyl transferase"/>
    <property type="match status" value="1"/>
</dbReference>
<dbReference type="Gene3D" id="1.10.240.10">
    <property type="entry name" value="Tyrosyl-Transfer RNA Synthetase"/>
    <property type="match status" value="1"/>
</dbReference>
<dbReference type="EMBL" id="CAXAMN010023017">
    <property type="protein sequence ID" value="CAK9074488.1"/>
    <property type="molecule type" value="Genomic_DNA"/>
</dbReference>
<keyword evidence="5 9" id="KW-0067">ATP-binding</keyword>
<dbReference type="InterPro" id="IPR014729">
    <property type="entry name" value="Rossmann-like_a/b/a_fold"/>
</dbReference>
<organism evidence="11 12">
    <name type="scientific">Durusdinium trenchii</name>
    <dbReference type="NCBI Taxonomy" id="1381693"/>
    <lineage>
        <taxon>Eukaryota</taxon>
        <taxon>Sar</taxon>
        <taxon>Alveolata</taxon>
        <taxon>Dinophyceae</taxon>
        <taxon>Suessiales</taxon>
        <taxon>Symbiodiniaceae</taxon>
        <taxon>Durusdinium</taxon>
    </lineage>
</organism>
<evidence type="ECO:0000313" key="11">
    <source>
        <dbReference type="EMBL" id="CAK9074488.1"/>
    </source>
</evidence>
<evidence type="ECO:0000256" key="7">
    <source>
        <dbReference type="ARBA" id="ARBA00023146"/>
    </source>
</evidence>
<dbReference type="PRINTS" id="PR01039">
    <property type="entry name" value="TRNASYNTHTRP"/>
</dbReference>
<dbReference type="CDD" id="cd00806">
    <property type="entry name" value="TrpRS_core"/>
    <property type="match status" value="1"/>
</dbReference>
<dbReference type="PANTHER" id="PTHR10055">
    <property type="entry name" value="TRYPTOPHANYL-TRNA SYNTHETASE"/>
    <property type="match status" value="1"/>
</dbReference>
<evidence type="ECO:0000256" key="10">
    <source>
        <dbReference type="SAM" id="MobiDB-lite"/>
    </source>
</evidence>
<reference evidence="11 12" key="1">
    <citation type="submission" date="2024-02" db="EMBL/GenBank/DDBJ databases">
        <authorList>
            <person name="Chen Y."/>
            <person name="Shah S."/>
            <person name="Dougan E. K."/>
            <person name="Thang M."/>
            <person name="Chan C."/>
        </authorList>
    </citation>
    <scope>NUCLEOTIDE SEQUENCE [LARGE SCALE GENOMIC DNA]</scope>
</reference>
<evidence type="ECO:0000256" key="3">
    <source>
        <dbReference type="ARBA" id="ARBA00022598"/>
    </source>
</evidence>
<keyword evidence="12" id="KW-1185">Reference proteome</keyword>
<dbReference type="PANTHER" id="PTHR10055:SF1">
    <property type="entry name" value="TRYPTOPHAN--TRNA LIGASE, CYTOPLASMIC"/>
    <property type="match status" value="1"/>
</dbReference>
<dbReference type="EC" id="6.1.1.2" evidence="2"/>
<evidence type="ECO:0000256" key="6">
    <source>
        <dbReference type="ARBA" id="ARBA00022917"/>
    </source>
</evidence>
<evidence type="ECO:0000256" key="4">
    <source>
        <dbReference type="ARBA" id="ARBA00022741"/>
    </source>
</evidence>
<accession>A0ABP0PEP6</accession>
<dbReference type="PROSITE" id="PS00178">
    <property type="entry name" value="AA_TRNA_LIGASE_I"/>
    <property type="match status" value="1"/>
</dbReference>
<evidence type="ECO:0000256" key="2">
    <source>
        <dbReference type="ARBA" id="ARBA00013161"/>
    </source>
</evidence>
<dbReference type="Pfam" id="PF00579">
    <property type="entry name" value="tRNA-synt_1b"/>
    <property type="match status" value="2"/>
</dbReference>
<dbReference type="Gene3D" id="3.40.50.620">
    <property type="entry name" value="HUPs"/>
    <property type="match status" value="1"/>
</dbReference>
<name>A0ABP0PEP6_9DINO</name>
<dbReference type="InterPro" id="IPR002305">
    <property type="entry name" value="aa-tRNA-synth_Ic"/>
</dbReference>
<proteinExistence type="inferred from homology"/>
<dbReference type="NCBIfam" id="TIGR00233">
    <property type="entry name" value="trpS"/>
    <property type="match status" value="1"/>
</dbReference>
<sequence length="477" mass="53990">MQIAAAPAHLAQPRHLATPPAPNAVRAAHHPGLARAGALSAAGVFFSALSRRRKLAARRAEGEQVVTPWEVEAGEDGVDYDKLIETFGCQPITSEQIERIERLTGKRPHRFLRRGLFFSHRDLDELLNAYEKGEAFYIYTGRGPSSESLHLGHLVPFLFTKWLQEAFDVPLVIELTDDEKFLFKKDLTIEESRRLAWENAKDIIACGFDPKKTFIFRDSDYIQQLYPVTLQIQKRISLRTAQNTFGFDPADNIGKVAFAAVQASPAFSIAFPDFLEPGRRCFVPQAIDQDPYFRLCRRVAEDLKWPKPACIHSKFLPALQGHQTKMSASVASTALYMTDTEKKLRKKINKHAFSGGGKTEEEQREHGANLDVDVSYQYLKIWLEDDEELERIGEDYAAGKLLTGEVKKRLGDVVSEIVREHQEDSDVLFFGTELEINESFFLQARARIEDATVERFMDPAREELRSSFAKKLATEAA</sequence>
<dbReference type="InterPro" id="IPR002306">
    <property type="entry name" value="Trp-tRNA-ligase"/>
</dbReference>
<keyword evidence="3 9" id="KW-0436">Ligase</keyword>
<evidence type="ECO:0000256" key="1">
    <source>
        <dbReference type="ARBA" id="ARBA00005594"/>
    </source>
</evidence>
<keyword evidence="6 9" id="KW-0648">Protein biosynthesis</keyword>
<keyword evidence="4 9" id="KW-0547">Nucleotide-binding</keyword>
<gene>
    <name evidence="11" type="ORF">CCMP2556_LOCUS36694</name>
</gene>
<evidence type="ECO:0000256" key="9">
    <source>
        <dbReference type="RuleBase" id="RU363036"/>
    </source>
</evidence>